<dbReference type="Proteomes" id="UP000799118">
    <property type="component" value="Unassembled WGS sequence"/>
</dbReference>
<proteinExistence type="predicted"/>
<dbReference type="EMBL" id="ML770208">
    <property type="protein sequence ID" value="KAE9384155.1"/>
    <property type="molecule type" value="Genomic_DNA"/>
</dbReference>
<evidence type="ECO:0000313" key="1">
    <source>
        <dbReference type="EMBL" id="KAE9384155.1"/>
    </source>
</evidence>
<name>A0A6A4GFN2_9AGAR</name>
<keyword evidence="2" id="KW-1185">Reference proteome</keyword>
<protein>
    <submittedName>
        <fullName evidence="1">Uncharacterized protein</fullName>
    </submittedName>
</protein>
<sequence>MPPASPVWNYFYKSLQFYKGNKTHKKSLCKACIQKVVHYQLNCDNEALAQGQHLRIRDNAGIEREVIQMMFDSTGTVRIFGTVEVHILKGQVDVL</sequence>
<accession>A0A6A4GFN2</accession>
<gene>
    <name evidence="1" type="ORF">BT96DRAFT_1008364</name>
</gene>
<reference evidence="1" key="1">
    <citation type="journal article" date="2019" name="Environ. Microbiol.">
        <title>Fungal ecological strategies reflected in gene transcription - a case study of two litter decomposers.</title>
        <authorList>
            <person name="Barbi F."/>
            <person name="Kohler A."/>
            <person name="Barry K."/>
            <person name="Baskaran P."/>
            <person name="Daum C."/>
            <person name="Fauchery L."/>
            <person name="Ihrmark K."/>
            <person name="Kuo A."/>
            <person name="LaButti K."/>
            <person name="Lipzen A."/>
            <person name="Morin E."/>
            <person name="Grigoriev I.V."/>
            <person name="Henrissat B."/>
            <person name="Lindahl B."/>
            <person name="Martin F."/>
        </authorList>
    </citation>
    <scope>NUCLEOTIDE SEQUENCE</scope>
    <source>
        <strain evidence="1">JB14</strain>
    </source>
</reference>
<evidence type="ECO:0000313" key="2">
    <source>
        <dbReference type="Proteomes" id="UP000799118"/>
    </source>
</evidence>
<dbReference type="AlphaFoldDB" id="A0A6A4GFN2"/>
<organism evidence="1 2">
    <name type="scientific">Gymnopus androsaceus JB14</name>
    <dbReference type="NCBI Taxonomy" id="1447944"/>
    <lineage>
        <taxon>Eukaryota</taxon>
        <taxon>Fungi</taxon>
        <taxon>Dikarya</taxon>
        <taxon>Basidiomycota</taxon>
        <taxon>Agaricomycotina</taxon>
        <taxon>Agaricomycetes</taxon>
        <taxon>Agaricomycetidae</taxon>
        <taxon>Agaricales</taxon>
        <taxon>Marasmiineae</taxon>
        <taxon>Omphalotaceae</taxon>
        <taxon>Gymnopus</taxon>
    </lineage>
</organism>